<dbReference type="InterPro" id="IPR001466">
    <property type="entry name" value="Beta-lactam-related"/>
</dbReference>
<dbReference type="AlphaFoldDB" id="A0A3P1CA67"/>
<dbReference type="PANTHER" id="PTHR43283">
    <property type="entry name" value="BETA-LACTAMASE-RELATED"/>
    <property type="match status" value="1"/>
</dbReference>
<keyword evidence="2" id="KW-0378">Hydrolase</keyword>
<gene>
    <name evidence="2" type="ORF">EHT87_28680</name>
</gene>
<dbReference type="OrthoDB" id="912546at2"/>
<dbReference type="Gene3D" id="3.40.710.10">
    <property type="entry name" value="DD-peptidase/beta-lactamase superfamily"/>
    <property type="match status" value="1"/>
</dbReference>
<feature type="domain" description="Beta-lactamase-related" evidence="1">
    <location>
        <begin position="55"/>
        <end position="368"/>
    </location>
</feature>
<organism evidence="2 3">
    <name type="scientific">Larkinella knui</name>
    <dbReference type="NCBI Taxonomy" id="2025310"/>
    <lineage>
        <taxon>Bacteria</taxon>
        <taxon>Pseudomonadati</taxon>
        <taxon>Bacteroidota</taxon>
        <taxon>Cytophagia</taxon>
        <taxon>Cytophagales</taxon>
        <taxon>Spirosomataceae</taxon>
        <taxon>Larkinella</taxon>
    </lineage>
</organism>
<keyword evidence="3" id="KW-1185">Reference proteome</keyword>
<dbReference type="GO" id="GO:0016787">
    <property type="term" value="F:hydrolase activity"/>
    <property type="evidence" value="ECO:0007669"/>
    <property type="project" value="UniProtKB-KW"/>
</dbReference>
<accession>A0A3P1CA67</accession>
<dbReference type="Pfam" id="PF00144">
    <property type="entry name" value="Beta-lactamase"/>
    <property type="match status" value="1"/>
</dbReference>
<comment type="caution">
    <text evidence="2">The sequence shown here is derived from an EMBL/GenBank/DDBJ whole genome shotgun (WGS) entry which is preliminary data.</text>
</comment>
<reference evidence="2 3" key="1">
    <citation type="submission" date="2018-11" db="EMBL/GenBank/DDBJ databases">
        <authorList>
            <person name="Zhou Z."/>
            <person name="Wang G."/>
        </authorList>
    </citation>
    <scope>NUCLEOTIDE SEQUENCE [LARGE SCALE GENOMIC DNA]</scope>
    <source>
        <strain evidence="2 3">KCTC42998</strain>
    </source>
</reference>
<proteinExistence type="predicted"/>
<sequence length="413" mass="45485">MILKTTHRVTGIGLLLLLGLNLNSCRKGDDDVTPGQQLTWFDSFGKALNDSLKAKSIGYGFVILEKGVVRASGSGGLKSRATEPEGEKAFTLDTKMHIASMSKTIATMAFLHLAAEKGLKTTDRIAPYLPPSWIKGENIGQITFRDLMTHRSGIIGLGNTCVNGAFSENIYPGFKQLIEKGVRTTNRGNYCYQNANFGLFRVLIPAILGYQFTGNDTTDDQQTQQRFIEYVQKNVFEKAGLTNVVANQPTSNPTYAYSYPASGITGWNPGNFTNTVGAYGWHLTPSEAGKLFATVLSTTDQSVLTTAWKDTLFTNRLGNFAGTTSTGPITYHDGWWFLKLAQYQGIRTIWMKFPDDVMAVLFVNALHSSRGNFPSDDGTDIVAYLSRAYTLTRQMKGGRQMAGRLILEHPEPH</sequence>
<protein>
    <submittedName>
        <fullName evidence="2">Class A beta-lactamase-related serine hydrolase</fullName>
    </submittedName>
</protein>
<dbReference type="EMBL" id="RQJP01000007">
    <property type="protein sequence ID" value="RRB10221.1"/>
    <property type="molecule type" value="Genomic_DNA"/>
</dbReference>
<evidence type="ECO:0000313" key="2">
    <source>
        <dbReference type="EMBL" id="RRB10221.1"/>
    </source>
</evidence>
<evidence type="ECO:0000313" key="3">
    <source>
        <dbReference type="Proteomes" id="UP000274271"/>
    </source>
</evidence>
<evidence type="ECO:0000259" key="1">
    <source>
        <dbReference type="Pfam" id="PF00144"/>
    </source>
</evidence>
<dbReference type="InterPro" id="IPR050789">
    <property type="entry name" value="Diverse_Enzym_Activities"/>
</dbReference>
<dbReference type="Proteomes" id="UP000274271">
    <property type="component" value="Unassembled WGS sequence"/>
</dbReference>
<dbReference type="RefSeq" id="WP_124910234.1">
    <property type="nucleotide sequence ID" value="NZ_RQJP01000007.1"/>
</dbReference>
<name>A0A3P1CA67_9BACT</name>
<dbReference type="InterPro" id="IPR012338">
    <property type="entry name" value="Beta-lactam/transpept-like"/>
</dbReference>
<dbReference type="SUPFAM" id="SSF56601">
    <property type="entry name" value="beta-lactamase/transpeptidase-like"/>
    <property type="match status" value="1"/>
</dbReference>